<reference evidence="6" key="1">
    <citation type="journal article" date="2019" name="Int. J. Syst. Evol. Microbiol.">
        <title>The Global Catalogue of Microorganisms (GCM) 10K type strain sequencing project: providing services to taxonomists for standard genome sequencing and annotation.</title>
        <authorList>
            <consortium name="The Broad Institute Genomics Platform"/>
            <consortium name="The Broad Institute Genome Sequencing Center for Infectious Disease"/>
            <person name="Wu L."/>
            <person name="Ma J."/>
        </authorList>
    </citation>
    <scope>NUCLEOTIDE SEQUENCE [LARGE SCALE GENOMIC DNA]</scope>
    <source>
        <strain evidence="6">CCUG 66188</strain>
    </source>
</reference>
<evidence type="ECO:0000259" key="4">
    <source>
        <dbReference type="PROSITE" id="PS50949"/>
    </source>
</evidence>
<dbReference type="SMART" id="SM00345">
    <property type="entry name" value="HTH_GNTR"/>
    <property type="match status" value="1"/>
</dbReference>
<dbReference type="PANTHER" id="PTHR43537">
    <property type="entry name" value="TRANSCRIPTIONAL REGULATOR, GNTR FAMILY"/>
    <property type="match status" value="1"/>
</dbReference>
<organism evidence="5 6">
    <name type="scientific">Sulfitobacter porphyrae</name>
    <dbReference type="NCBI Taxonomy" id="1246864"/>
    <lineage>
        <taxon>Bacteria</taxon>
        <taxon>Pseudomonadati</taxon>
        <taxon>Pseudomonadota</taxon>
        <taxon>Alphaproteobacteria</taxon>
        <taxon>Rhodobacterales</taxon>
        <taxon>Roseobacteraceae</taxon>
        <taxon>Sulfitobacter</taxon>
    </lineage>
</organism>
<gene>
    <name evidence="5" type="ORF">ACFQFQ_25340</name>
</gene>
<dbReference type="InterPro" id="IPR011711">
    <property type="entry name" value="GntR_C"/>
</dbReference>
<dbReference type="Proteomes" id="UP001596353">
    <property type="component" value="Unassembled WGS sequence"/>
</dbReference>
<dbReference type="InterPro" id="IPR036390">
    <property type="entry name" value="WH_DNA-bd_sf"/>
</dbReference>
<keyword evidence="3" id="KW-0804">Transcription</keyword>
<dbReference type="SMART" id="SM00895">
    <property type="entry name" value="FCD"/>
    <property type="match status" value="1"/>
</dbReference>
<evidence type="ECO:0000313" key="6">
    <source>
        <dbReference type="Proteomes" id="UP001596353"/>
    </source>
</evidence>
<dbReference type="EMBL" id="JBHSWG010000003">
    <property type="protein sequence ID" value="MFC6762084.1"/>
    <property type="molecule type" value="Genomic_DNA"/>
</dbReference>
<keyword evidence="1" id="KW-0805">Transcription regulation</keyword>
<evidence type="ECO:0000256" key="3">
    <source>
        <dbReference type="ARBA" id="ARBA00023163"/>
    </source>
</evidence>
<sequence>MAKSKITYKTEYFLTISSQTRYTVRMESFRFETQERLGDTVGEVAYRRIRSHIVNGQLLPDSKLKLDRMKDIYGASVTTLREILNRLAVEELVTAEGQRGFRVAAVSKAEFEELAALRTLLETHALRASIAQGDIEWEASVVAAQYKLSVAERELMTAKEGSVDRWVSCDWGFHHATIAACGQPVLMKTHSSIFDRFARYHMLAMNFRGQGVVDDHTALRDLVIGRDADGAVALLTRHIRSGLDHVMGTGHFG</sequence>
<protein>
    <submittedName>
        <fullName evidence="5">GntR family transcriptional regulator</fullName>
    </submittedName>
</protein>
<proteinExistence type="predicted"/>
<dbReference type="InterPro" id="IPR000524">
    <property type="entry name" value="Tscrpt_reg_HTH_GntR"/>
</dbReference>
<dbReference type="PROSITE" id="PS50949">
    <property type="entry name" value="HTH_GNTR"/>
    <property type="match status" value="1"/>
</dbReference>
<dbReference type="PANTHER" id="PTHR43537:SF20">
    <property type="entry name" value="HTH-TYPE TRANSCRIPTIONAL REPRESSOR GLAR"/>
    <property type="match status" value="1"/>
</dbReference>
<keyword evidence="2" id="KW-0238">DNA-binding</keyword>
<dbReference type="SUPFAM" id="SSF48008">
    <property type="entry name" value="GntR ligand-binding domain-like"/>
    <property type="match status" value="1"/>
</dbReference>
<dbReference type="SUPFAM" id="SSF46785">
    <property type="entry name" value="Winged helix' DNA-binding domain"/>
    <property type="match status" value="1"/>
</dbReference>
<accession>A0ABW2B9A2</accession>
<evidence type="ECO:0000256" key="1">
    <source>
        <dbReference type="ARBA" id="ARBA00023015"/>
    </source>
</evidence>
<dbReference type="Pfam" id="PF07729">
    <property type="entry name" value="FCD"/>
    <property type="match status" value="1"/>
</dbReference>
<dbReference type="Gene3D" id="1.10.10.10">
    <property type="entry name" value="Winged helix-like DNA-binding domain superfamily/Winged helix DNA-binding domain"/>
    <property type="match status" value="1"/>
</dbReference>
<dbReference type="InterPro" id="IPR036388">
    <property type="entry name" value="WH-like_DNA-bd_sf"/>
</dbReference>
<name>A0ABW2B9A2_9RHOB</name>
<dbReference type="Pfam" id="PF00392">
    <property type="entry name" value="GntR"/>
    <property type="match status" value="1"/>
</dbReference>
<keyword evidence="6" id="KW-1185">Reference proteome</keyword>
<comment type="caution">
    <text evidence="5">The sequence shown here is derived from an EMBL/GenBank/DDBJ whole genome shotgun (WGS) entry which is preliminary data.</text>
</comment>
<feature type="domain" description="HTH gntR-type" evidence="4">
    <location>
        <begin position="39"/>
        <end position="106"/>
    </location>
</feature>
<dbReference type="InterPro" id="IPR008920">
    <property type="entry name" value="TF_FadR/GntR_C"/>
</dbReference>
<evidence type="ECO:0000256" key="2">
    <source>
        <dbReference type="ARBA" id="ARBA00023125"/>
    </source>
</evidence>
<dbReference type="Gene3D" id="1.20.120.530">
    <property type="entry name" value="GntR ligand-binding domain-like"/>
    <property type="match status" value="1"/>
</dbReference>
<evidence type="ECO:0000313" key="5">
    <source>
        <dbReference type="EMBL" id="MFC6762084.1"/>
    </source>
</evidence>